<dbReference type="Proteomes" id="UP000551878">
    <property type="component" value="Unassembled WGS sequence"/>
</dbReference>
<accession>A0A840QLQ8</accession>
<feature type="region of interest" description="Disordered" evidence="2">
    <location>
        <begin position="21"/>
        <end position="60"/>
    </location>
</feature>
<evidence type="ECO:0000256" key="3">
    <source>
        <dbReference type="SAM" id="SignalP"/>
    </source>
</evidence>
<evidence type="ECO:0000256" key="2">
    <source>
        <dbReference type="SAM" id="MobiDB-lite"/>
    </source>
</evidence>
<feature type="signal peptide" evidence="3">
    <location>
        <begin position="1"/>
        <end position="20"/>
    </location>
</feature>
<dbReference type="PROSITE" id="PS51257">
    <property type="entry name" value="PROKAR_LIPOPROTEIN"/>
    <property type="match status" value="1"/>
</dbReference>
<feature type="compositionally biased region" description="Acidic residues" evidence="2">
    <location>
        <begin position="24"/>
        <end position="60"/>
    </location>
</feature>
<sequence>MKKWLFMLSASSLLFTAACGGGDTDIEDPEDGENGDEIEEELEEDMNGEEDDGVEEEDEEVEGEQSFAELIEEYDVFSDFDTDGPATGLGMGMDVQLEEEDEVLTRSHTGHAFGFYEVMEVREEDQEVVVTHRLTEEHLEQYEEVSNLLEEDADEALEFVKEEGEEAEELFFASELPPETTTEEWNDEEWTAIEVEVADGDEIYVFAEGKGLIKVHYQSDEVIENFGEQTAVRVEEE</sequence>
<feature type="coiled-coil region" evidence="1">
    <location>
        <begin position="132"/>
        <end position="170"/>
    </location>
</feature>
<keyword evidence="4" id="KW-0378">Hydrolase</keyword>
<dbReference type="EMBL" id="JACHHB010000002">
    <property type="protein sequence ID" value="MBB5172304.1"/>
    <property type="molecule type" value="Genomic_DNA"/>
</dbReference>
<dbReference type="AlphaFoldDB" id="A0A840QLQ8"/>
<gene>
    <name evidence="4" type="ORF">HNQ41_000448</name>
</gene>
<name>A0A840QLQ8_9BACI</name>
<protein>
    <submittedName>
        <fullName evidence="4">Metal-dependent hydrolase (Beta-lactamase superfamily II)</fullName>
    </submittedName>
</protein>
<evidence type="ECO:0000313" key="4">
    <source>
        <dbReference type="EMBL" id="MBB5172304.1"/>
    </source>
</evidence>
<keyword evidence="5" id="KW-1185">Reference proteome</keyword>
<keyword evidence="1" id="KW-0175">Coiled coil</keyword>
<organism evidence="4 5">
    <name type="scientific">Texcoconibacillus texcoconensis</name>
    <dbReference type="NCBI Taxonomy" id="1095777"/>
    <lineage>
        <taxon>Bacteria</taxon>
        <taxon>Bacillati</taxon>
        <taxon>Bacillota</taxon>
        <taxon>Bacilli</taxon>
        <taxon>Bacillales</taxon>
        <taxon>Bacillaceae</taxon>
        <taxon>Texcoconibacillus</taxon>
    </lineage>
</organism>
<keyword evidence="3" id="KW-0732">Signal</keyword>
<feature type="chain" id="PRO_5038340867" evidence="3">
    <location>
        <begin position="21"/>
        <end position="237"/>
    </location>
</feature>
<dbReference type="RefSeq" id="WP_184662794.1">
    <property type="nucleotide sequence ID" value="NZ_JACHHB010000002.1"/>
</dbReference>
<evidence type="ECO:0000313" key="5">
    <source>
        <dbReference type="Proteomes" id="UP000551878"/>
    </source>
</evidence>
<reference evidence="4 5" key="1">
    <citation type="submission" date="2020-08" db="EMBL/GenBank/DDBJ databases">
        <title>Genomic Encyclopedia of Type Strains, Phase IV (KMG-IV): sequencing the most valuable type-strain genomes for metagenomic binning, comparative biology and taxonomic classification.</title>
        <authorList>
            <person name="Goeker M."/>
        </authorList>
    </citation>
    <scope>NUCLEOTIDE SEQUENCE [LARGE SCALE GENOMIC DNA]</scope>
    <source>
        <strain evidence="4 5">DSM 24696</strain>
    </source>
</reference>
<comment type="caution">
    <text evidence="4">The sequence shown here is derived from an EMBL/GenBank/DDBJ whole genome shotgun (WGS) entry which is preliminary data.</text>
</comment>
<evidence type="ECO:0000256" key="1">
    <source>
        <dbReference type="SAM" id="Coils"/>
    </source>
</evidence>
<dbReference type="GO" id="GO:0016787">
    <property type="term" value="F:hydrolase activity"/>
    <property type="evidence" value="ECO:0007669"/>
    <property type="project" value="UniProtKB-KW"/>
</dbReference>
<proteinExistence type="predicted"/>